<dbReference type="AlphaFoldDB" id="A0AA38VRV2"/>
<dbReference type="InterPro" id="IPR036397">
    <property type="entry name" value="RNaseH_sf"/>
</dbReference>
<feature type="compositionally biased region" description="Basic residues" evidence="10">
    <location>
        <begin position="333"/>
        <end position="343"/>
    </location>
</feature>
<dbReference type="PANTHER" id="PTHR12801">
    <property type="entry name" value="RNA EXONUCLEASE REXO1 / RECO3 FAMILY MEMBER-RELATED"/>
    <property type="match status" value="1"/>
</dbReference>
<keyword evidence="6" id="KW-0378">Hydrolase</keyword>
<dbReference type="GO" id="GO:0008408">
    <property type="term" value="F:3'-5' exonuclease activity"/>
    <property type="evidence" value="ECO:0007669"/>
    <property type="project" value="InterPro"/>
</dbReference>
<feature type="region of interest" description="Disordered" evidence="10">
    <location>
        <begin position="17"/>
        <end position="101"/>
    </location>
</feature>
<evidence type="ECO:0000259" key="11">
    <source>
        <dbReference type="SMART" id="SM00479"/>
    </source>
</evidence>
<evidence type="ECO:0000256" key="3">
    <source>
        <dbReference type="ARBA" id="ARBA00016937"/>
    </source>
</evidence>
<evidence type="ECO:0000313" key="13">
    <source>
        <dbReference type="Proteomes" id="UP001174694"/>
    </source>
</evidence>
<dbReference type="PANTHER" id="PTHR12801:SF45">
    <property type="entry name" value="RNA EXONUCLEASE 4"/>
    <property type="match status" value="1"/>
</dbReference>
<accession>A0AA38VRV2</accession>
<dbReference type="SMART" id="SM00479">
    <property type="entry name" value="EXOIII"/>
    <property type="match status" value="1"/>
</dbReference>
<dbReference type="InterPro" id="IPR047021">
    <property type="entry name" value="REXO1/3/4-like"/>
</dbReference>
<gene>
    <name evidence="12" type="ORF">NKR23_g4603</name>
</gene>
<evidence type="ECO:0000256" key="8">
    <source>
        <dbReference type="ARBA" id="ARBA00023242"/>
    </source>
</evidence>
<protein>
    <recommendedName>
        <fullName evidence="3">RNA exonuclease 4</fullName>
    </recommendedName>
</protein>
<keyword evidence="13" id="KW-1185">Reference proteome</keyword>
<feature type="domain" description="Exonuclease" evidence="11">
    <location>
        <begin position="153"/>
        <end position="314"/>
    </location>
</feature>
<keyword evidence="7 12" id="KW-0269">Exonuclease</keyword>
<evidence type="ECO:0000256" key="6">
    <source>
        <dbReference type="ARBA" id="ARBA00022801"/>
    </source>
</evidence>
<dbReference type="Gene3D" id="3.30.420.10">
    <property type="entry name" value="Ribonuclease H-like superfamily/Ribonuclease H"/>
    <property type="match status" value="1"/>
</dbReference>
<evidence type="ECO:0000256" key="7">
    <source>
        <dbReference type="ARBA" id="ARBA00022839"/>
    </source>
</evidence>
<comment type="caution">
    <text evidence="12">The sequence shown here is derived from an EMBL/GenBank/DDBJ whole genome shotgun (WGS) entry which is preliminary data.</text>
</comment>
<reference evidence="12" key="1">
    <citation type="submission" date="2022-07" db="EMBL/GenBank/DDBJ databases">
        <title>Fungi with potential for degradation of polypropylene.</title>
        <authorList>
            <person name="Gostincar C."/>
        </authorList>
    </citation>
    <scope>NUCLEOTIDE SEQUENCE</scope>
    <source>
        <strain evidence="12">EXF-13308</strain>
    </source>
</reference>
<dbReference type="FunFam" id="3.30.420.10:FF:000007">
    <property type="entry name" value="Interferon-stimulated exonuclease gene 20"/>
    <property type="match status" value="1"/>
</dbReference>
<feature type="compositionally biased region" description="Basic and acidic residues" evidence="10">
    <location>
        <begin position="53"/>
        <end position="65"/>
    </location>
</feature>
<evidence type="ECO:0000256" key="2">
    <source>
        <dbReference type="ARBA" id="ARBA00010489"/>
    </source>
</evidence>
<evidence type="ECO:0000256" key="4">
    <source>
        <dbReference type="ARBA" id="ARBA00022552"/>
    </source>
</evidence>
<dbReference type="GO" id="GO:0000027">
    <property type="term" value="P:ribosomal large subunit assembly"/>
    <property type="evidence" value="ECO:0007669"/>
    <property type="project" value="TreeGrafter"/>
</dbReference>
<keyword evidence="8" id="KW-0539">Nucleus</keyword>
<dbReference type="Pfam" id="PF00929">
    <property type="entry name" value="RNase_T"/>
    <property type="match status" value="1"/>
</dbReference>
<evidence type="ECO:0000256" key="9">
    <source>
        <dbReference type="ARBA" id="ARBA00025599"/>
    </source>
</evidence>
<dbReference type="InterPro" id="IPR037431">
    <property type="entry name" value="REX4_DEDDh_dom"/>
</dbReference>
<dbReference type="GO" id="GO:0005634">
    <property type="term" value="C:nucleus"/>
    <property type="evidence" value="ECO:0007669"/>
    <property type="project" value="UniProtKB-SubCell"/>
</dbReference>
<dbReference type="SUPFAM" id="SSF53098">
    <property type="entry name" value="Ribonuclease H-like"/>
    <property type="match status" value="1"/>
</dbReference>
<dbReference type="InterPro" id="IPR012337">
    <property type="entry name" value="RNaseH-like_sf"/>
</dbReference>
<keyword evidence="5" id="KW-0540">Nuclease</keyword>
<organism evidence="12 13">
    <name type="scientific">Pleurostoma richardsiae</name>
    <dbReference type="NCBI Taxonomy" id="41990"/>
    <lineage>
        <taxon>Eukaryota</taxon>
        <taxon>Fungi</taxon>
        <taxon>Dikarya</taxon>
        <taxon>Ascomycota</taxon>
        <taxon>Pezizomycotina</taxon>
        <taxon>Sordariomycetes</taxon>
        <taxon>Sordariomycetidae</taxon>
        <taxon>Calosphaeriales</taxon>
        <taxon>Pleurostomataceae</taxon>
        <taxon>Pleurostoma</taxon>
    </lineage>
</organism>
<evidence type="ECO:0000256" key="5">
    <source>
        <dbReference type="ARBA" id="ARBA00022722"/>
    </source>
</evidence>
<dbReference type="GO" id="GO:0006364">
    <property type="term" value="P:rRNA processing"/>
    <property type="evidence" value="ECO:0007669"/>
    <property type="project" value="UniProtKB-KW"/>
</dbReference>
<dbReference type="GO" id="GO:0003676">
    <property type="term" value="F:nucleic acid binding"/>
    <property type="evidence" value="ECO:0007669"/>
    <property type="project" value="InterPro"/>
</dbReference>
<proteinExistence type="inferred from homology"/>
<comment type="function">
    <text evidence="9">Exoribonuclease involved in ribosome biosynthesis. Involved in the processing of ITS1, the internal transcribed spacer localized between the 18S and 5.8S rRNAs.</text>
</comment>
<dbReference type="InterPro" id="IPR013520">
    <property type="entry name" value="Ribonucl_H"/>
</dbReference>
<comment type="subcellular location">
    <subcellularLocation>
        <location evidence="1">Nucleus</location>
    </subcellularLocation>
</comment>
<dbReference type="CDD" id="cd06144">
    <property type="entry name" value="REX4_like"/>
    <property type="match status" value="1"/>
</dbReference>
<keyword evidence="4" id="KW-0698">rRNA processing</keyword>
<evidence type="ECO:0000256" key="1">
    <source>
        <dbReference type="ARBA" id="ARBA00004123"/>
    </source>
</evidence>
<name>A0AA38VRV2_9PEZI</name>
<feature type="region of interest" description="Disordered" evidence="10">
    <location>
        <begin position="320"/>
        <end position="343"/>
    </location>
</feature>
<sequence length="343" mass="37693">MAPELSSNWKKLQAAIKAESTNAETKKETTTGIKRKAAEIGSAEARKSYVKKQKVEPSRSTEKSKRPIARTANGKVVKPEQGKKRRMGSAQSKITEEPKGGVAPSLALWAEDTDISPEDVAEAYGLGAKGNSMLSSLSSRPNEGPAKGVEVGKYIAIDCEMVGVGEGGYESVLARVSVVDFHGRQVYDSFVRPQERVTDWRTHVSGVGPRDMAAARTFTEVQAAMAELFKGRILVGHDIRHDLEVLMLEHPKKMIRDTARFSGFKKYGNGPKPALRNLSREILGVEIQTGQHSSIEDARVAMLLFRRFKQAFDVEHANRFPDVPAGSASPRPKNLKGKKKRKN</sequence>
<evidence type="ECO:0000256" key="10">
    <source>
        <dbReference type="SAM" id="MobiDB-lite"/>
    </source>
</evidence>
<dbReference type="Proteomes" id="UP001174694">
    <property type="component" value="Unassembled WGS sequence"/>
</dbReference>
<evidence type="ECO:0000313" key="12">
    <source>
        <dbReference type="EMBL" id="KAJ9149057.1"/>
    </source>
</evidence>
<dbReference type="EMBL" id="JANBVO010000011">
    <property type="protein sequence ID" value="KAJ9149057.1"/>
    <property type="molecule type" value="Genomic_DNA"/>
</dbReference>
<comment type="similarity">
    <text evidence="2">Belongs to the REXO4 family.</text>
</comment>